<dbReference type="Proteomes" id="UP000290889">
    <property type="component" value="Chromosome"/>
</dbReference>
<organism evidence="1 2">
    <name type="scientific">Muriicola soli</name>
    <dbReference type="NCBI Taxonomy" id="2507538"/>
    <lineage>
        <taxon>Bacteria</taxon>
        <taxon>Pseudomonadati</taxon>
        <taxon>Bacteroidota</taxon>
        <taxon>Flavobacteriia</taxon>
        <taxon>Flavobacteriales</taxon>
        <taxon>Flavobacteriaceae</taxon>
        <taxon>Muriicola</taxon>
    </lineage>
</organism>
<evidence type="ECO:0000313" key="2">
    <source>
        <dbReference type="Proteomes" id="UP000290889"/>
    </source>
</evidence>
<dbReference type="OrthoDB" id="24355at2"/>
<sequence>MTEYDFIIIGAGAAGLMLADGLGKDPAFRNKSILLLDKDDKSRNDRTWCIWEKGIGPFDQLIHKEWKQIYFGGKKFKKSLNIAPYSYKMIRGVDFYSHFKDRLGSYSNISFVQATVSDINEHSDGKVVIKTSVGDYSTVQVFNSWFSYGNIRSNAKYPVLQQHFIGWFVKSEEPVFTPGQATFMDFSIEQKGNTRFMYVLPFSEKEALVEYTLFSSQLLEDKEYEEAIQDYMLSEFNCSDYRILEKEKGSIPMTCYDFSQHNSKSVFHIGTAGGWSKPSTGYTFNNTSKKTEELIAYLKTGNSLEKFHKKDRFWYYDLLLLNILYRDNELGHRIFESLFKHRKPQLIFKFLDEETKWYEDIYIMMAPNPIPFIKSLVRHLYWAITAKKKWW</sequence>
<dbReference type="AlphaFoldDB" id="A0A411E623"/>
<proteinExistence type="predicted"/>
<dbReference type="InterPro" id="IPR036188">
    <property type="entry name" value="FAD/NAD-bd_sf"/>
</dbReference>
<dbReference type="RefSeq" id="WP_129601780.1">
    <property type="nucleotide sequence ID" value="NZ_CP035544.1"/>
</dbReference>
<evidence type="ECO:0000313" key="1">
    <source>
        <dbReference type="EMBL" id="QBA63111.1"/>
    </source>
</evidence>
<name>A0A411E623_9FLAO</name>
<reference evidence="1 2" key="1">
    <citation type="submission" date="2019-01" db="EMBL/GenBank/DDBJ databases">
        <title>Muriicola soli sp. nov., isolated from soil.</title>
        <authorList>
            <person name="Kang H.J."/>
            <person name="Kim S.B."/>
        </authorList>
    </citation>
    <scope>NUCLEOTIDE SEQUENCE [LARGE SCALE GENOMIC DNA]</scope>
    <source>
        <strain evidence="1 2">MMS17-SY002</strain>
    </source>
</reference>
<keyword evidence="2" id="KW-1185">Reference proteome</keyword>
<dbReference type="SUPFAM" id="SSF51905">
    <property type="entry name" value="FAD/NAD(P)-binding domain"/>
    <property type="match status" value="1"/>
</dbReference>
<dbReference type="EMBL" id="CP035544">
    <property type="protein sequence ID" value="QBA63111.1"/>
    <property type="molecule type" value="Genomic_DNA"/>
</dbReference>
<dbReference type="KEGG" id="mur:EQY75_00115"/>
<gene>
    <name evidence="1" type="ORF">EQY75_00115</name>
</gene>
<dbReference type="Gene3D" id="3.50.50.60">
    <property type="entry name" value="FAD/NAD(P)-binding domain"/>
    <property type="match status" value="1"/>
</dbReference>
<dbReference type="Pfam" id="PF05834">
    <property type="entry name" value="Lycopene_cycl"/>
    <property type="match status" value="1"/>
</dbReference>
<protein>
    <submittedName>
        <fullName evidence="1">Lycopene cyclase</fullName>
    </submittedName>
</protein>
<accession>A0A411E623</accession>